<evidence type="ECO:0000313" key="2">
    <source>
        <dbReference type="EMBL" id="GCD94069.1"/>
    </source>
</evidence>
<dbReference type="AlphaFoldDB" id="A0A401YHM0"/>
<keyword evidence="3" id="KW-1185">Reference proteome</keyword>
<name>A0A401YHM0_9ACTN</name>
<comment type="caution">
    <text evidence="2">The sequence shown here is derived from an EMBL/GenBank/DDBJ whole genome shotgun (WGS) entry which is preliminary data.</text>
</comment>
<accession>A0A401YHM0</accession>
<sequence length="103" mass="10676">MSSYEISAPVSDFAGSVAGLNFTAGRAVAVDLGPSALAYFRRHGYTVATDDQATEPDGPPAKSAAKSAWVEFAMARGIDRAEAEGMTRDQLAETYGGTNDGPS</sequence>
<organism evidence="2 3">
    <name type="scientific">Embleya hyalina</name>
    <dbReference type="NCBI Taxonomy" id="516124"/>
    <lineage>
        <taxon>Bacteria</taxon>
        <taxon>Bacillati</taxon>
        <taxon>Actinomycetota</taxon>
        <taxon>Actinomycetes</taxon>
        <taxon>Kitasatosporales</taxon>
        <taxon>Streptomycetaceae</taxon>
        <taxon>Embleya</taxon>
    </lineage>
</organism>
<dbReference type="RefSeq" id="WP_126636295.1">
    <property type="nucleotide sequence ID" value="NZ_BIFH01000015.1"/>
</dbReference>
<reference evidence="2 3" key="1">
    <citation type="submission" date="2018-12" db="EMBL/GenBank/DDBJ databases">
        <title>Draft genome sequence of Embleya hyalina NBRC 13850T.</title>
        <authorList>
            <person name="Komaki H."/>
            <person name="Hosoyama A."/>
            <person name="Kimura A."/>
            <person name="Ichikawa N."/>
            <person name="Tamura T."/>
        </authorList>
    </citation>
    <scope>NUCLEOTIDE SEQUENCE [LARGE SCALE GENOMIC DNA]</scope>
    <source>
        <strain evidence="2 3">NBRC 13850</strain>
    </source>
</reference>
<dbReference type="Proteomes" id="UP000286931">
    <property type="component" value="Unassembled WGS sequence"/>
</dbReference>
<evidence type="ECO:0000313" key="3">
    <source>
        <dbReference type="Proteomes" id="UP000286931"/>
    </source>
</evidence>
<proteinExistence type="predicted"/>
<gene>
    <name evidence="2" type="ORF">EHYA_01725</name>
</gene>
<evidence type="ECO:0000256" key="1">
    <source>
        <dbReference type="SAM" id="MobiDB-lite"/>
    </source>
</evidence>
<dbReference type="OrthoDB" id="4339050at2"/>
<dbReference type="EMBL" id="BIFH01000015">
    <property type="protein sequence ID" value="GCD94069.1"/>
    <property type="molecule type" value="Genomic_DNA"/>
</dbReference>
<feature type="region of interest" description="Disordered" evidence="1">
    <location>
        <begin position="84"/>
        <end position="103"/>
    </location>
</feature>
<protein>
    <submittedName>
        <fullName evidence="2">Uncharacterized protein</fullName>
    </submittedName>
</protein>